<organism evidence="2 3">
    <name type="scientific">Arthrobacter cryoconiti</name>
    <dbReference type="NCBI Taxonomy" id="748907"/>
    <lineage>
        <taxon>Bacteria</taxon>
        <taxon>Bacillati</taxon>
        <taxon>Actinomycetota</taxon>
        <taxon>Actinomycetes</taxon>
        <taxon>Micrococcales</taxon>
        <taxon>Micrococcaceae</taxon>
        <taxon>Arthrobacter</taxon>
    </lineage>
</organism>
<keyword evidence="1" id="KW-0812">Transmembrane</keyword>
<sequence length="218" mass="23768">MNLSDITYPSSTKQSVRNLIVQEARRSAKPAKRWKRPLVISVAGLALAGTTAAGIYVATKPVEDKRDIRCYFQADLNTQYPIKTNPGEFMPPYITAGIFEPGFDAKKNPNPGDKNAGMLQVSDPIKICAKMWDTGDMNPDGITNNLIPKGFVPPQSVLVKSDPRDHGPDGKPFPDQMVYNVPGHYIPPLVECVVENTVAVIPGPPQTCAKLSIPTLEK</sequence>
<evidence type="ECO:0000313" key="3">
    <source>
        <dbReference type="Proteomes" id="UP001595773"/>
    </source>
</evidence>
<gene>
    <name evidence="2" type="ORF">ACFOW9_01360</name>
</gene>
<keyword evidence="1" id="KW-0472">Membrane</keyword>
<dbReference type="EMBL" id="JBHSCQ010000003">
    <property type="protein sequence ID" value="MFC4264248.1"/>
    <property type="molecule type" value="Genomic_DNA"/>
</dbReference>
<accession>A0ABV8QX49</accession>
<keyword evidence="1" id="KW-1133">Transmembrane helix</keyword>
<dbReference type="RefSeq" id="WP_230068474.1">
    <property type="nucleotide sequence ID" value="NZ_BAABLL010000002.1"/>
</dbReference>
<reference evidence="3" key="1">
    <citation type="journal article" date="2019" name="Int. J. Syst. Evol. Microbiol.">
        <title>The Global Catalogue of Microorganisms (GCM) 10K type strain sequencing project: providing services to taxonomists for standard genome sequencing and annotation.</title>
        <authorList>
            <consortium name="The Broad Institute Genomics Platform"/>
            <consortium name="The Broad Institute Genome Sequencing Center for Infectious Disease"/>
            <person name="Wu L."/>
            <person name="Ma J."/>
        </authorList>
    </citation>
    <scope>NUCLEOTIDE SEQUENCE [LARGE SCALE GENOMIC DNA]</scope>
    <source>
        <strain evidence="3">CGMCC 1.10698</strain>
    </source>
</reference>
<comment type="caution">
    <text evidence="2">The sequence shown here is derived from an EMBL/GenBank/DDBJ whole genome shotgun (WGS) entry which is preliminary data.</text>
</comment>
<evidence type="ECO:0000313" key="2">
    <source>
        <dbReference type="EMBL" id="MFC4264248.1"/>
    </source>
</evidence>
<evidence type="ECO:0000256" key="1">
    <source>
        <dbReference type="SAM" id="Phobius"/>
    </source>
</evidence>
<protein>
    <submittedName>
        <fullName evidence="2">Uncharacterized protein</fullName>
    </submittedName>
</protein>
<feature type="transmembrane region" description="Helical" evidence="1">
    <location>
        <begin position="38"/>
        <end position="59"/>
    </location>
</feature>
<dbReference type="Proteomes" id="UP001595773">
    <property type="component" value="Unassembled WGS sequence"/>
</dbReference>
<name>A0ABV8QX49_9MICC</name>
<proteinExistence type="predicted"/>
<keyword evidence="3" id="KW-1185">Reference proteome</keyword>